<dbReference type="OrthoDB" id="9809852at2"/>
<dbReference type="InterPro" id="IPR041122">
    <property type="entry name" value="RecJ_OB"/>
</dbReference>
<feature type="domain" description="DHHA1" evidence="7">
    <location>
        <begin position="367"/>
        <end position="450"/>
    </location>
</feature>
<dbReference type="Gene3D" id="3.90.1640.30">
    <property type="match status" value="1"/>
</dbReference>
<dbReference type="RefSeq" id="WP_078744304.1">
    <property type="nucleotide sequence ID" value="NZ_FUXG01000003.1"/>
</dbReference>
<comment type="similarity">
    <text evidence="1">Belongs to the RecJ family.</text>
</comment>
<dbReference type="InterPro" id="IPR004610">
    <property type="entry name" value="RecJ"/>
</dbReference>
<keyword evidence="4" id="KW-0378">Hydrolase</keyword>
<dbReference type="InterPro" id="IPR003156">
    <property type="entry name" value="DHHA1_dom"/>
</dbReference>
<keyword evidence="3" id="KW-0540">Nuclease</keyword>
<reference evidence="9 10" key="1">
    <citation type="submission" date="2017-01" db="EMBL/GenBank/DDBJ databases">
        <title>Genome Sequencing of a Marine Spirillum, Oceanospirillum multiglobuliferum ATCC 33336, from Japan.</title>
        <authorList>
            <person name="Carney J.G."/>
            <person name="Trachtenberg A.M."/>
            <person name="Rheaume B.A."/>
            <person name="Linnane J.D."/>
            <person name="Pitts N.L."/>
            <person name="Mykles D.L."/>
            <person name="Maclea K.S."/>
        </authorList>
    </citation>
    <scope>NUCLEOTIDE SEQUENCE [LARGE SCALE GENOMIC DNA]</scope>
    <source>
        <strain evidence="9 10">ATCC 33336</strain>
    </source>
</reference>
<dbReference type="Pfam" id="PF17768">
    <property type="entry name" value="RecJ_OB"/>
    <property type="match status" value="1"/>
</dbReference>
<dbReference type="InterPro" id="IPR001667">
    <property type="entry name" value="DDH_dom"/>
</dbReference>
<dbReference type="PANTHER" id="PTHR30255">
    <property type="entry name" value="SINGLE-STRANDED-DNA-SPECIFIC EXONUCLEASE RECJ"/>
    <property type="match status" value="1"/>
</dbReference>
<dbReference type="GO" id="GO:0006281">
    <property type="term" value="P:DNA repair"/>
    <property type="evidence" value="ECO:0007669"/>
    <property type="project" value="InterPro"/>
</dbReference>
<dbReference type="InterPro" id="IPR051673">
    <property type="entry name" value="SSDNA_exonuclease_RecJ"/>
</dbReference>
<feature type="domain" description="DDH" evidence="6">
    <location>
        <begin position="78"/>
        <end position="218"/>
    </location>
</feature>
<evidence type="ECO:0000256" key="3">
    <source>
        <dbReference type="ARBA" id="ARBA00022722"/>
    </source>
</evidence>
<keyword evidence="5 9" id="KW-0269">Exonuclease</keyword>
<comment type="caution">
    <text evidence="9">The sequence shown here is derived from an EMBL/GenBank/DDBJ whole genome shotgun (WGS) entry which is preliminary data.</text>
</comment>
<organism evidence="9 10">
    <name type="scientific">Oceanospirillum multiglobuliferum</name>
    <dbReference type="NCBI Taxonomy" id="64969"/>
    <lineage>
        <taxon>Bacteria</taxon>
        <taxon>Pseudomonadati</taxon>
        <taxon>Pseudomonadota</taxon>
        <taxon>Gammaproteobacteria</taxon>
        <taxon>Oceanospirillales</taxon>
        <taxon>Oceanospirillaceae</taxon>
        <taxon>Oceanospirillum</taxon>
    </lineage>
</organism>
<dbReference type="Gene3D" id="3.10.310.30">
    <property type="match status" value="1"/>
</dbReference>
<dbReference type="Pfam" id="PF02272">
    <property type="entry name" value="DHHA1"/>
    <property type="match status" value="1"/>
</dbReference>
<dbReference type="Pfam" id="PF01368">
    <property type="entry name" value="DHH"/>
    <property type="match status" value="1"/>
</dbReference>
<dbReference type="STRING" id="64969.SAMN02745127_00701"/>
<dbReference type="EMBL" id="MTSM01000004">
    <property type="protein sequence ID" value="OPX56209.1"/>
    <property type="molecule type" value="Genomic_DNA"/>
</dbReference>
<dbReference type="AlphaFoldDB" id="A0A1T4M906"/>
<evidence type="ECO:0000259" key="6">
    <source>
        <dbReference type="Pfam" id="PF01368"/>
    </source>
</evidence>
<dbReference type="SUPFAM" id="SSF64182">
    <property type="entry name" value="DHH phosphoesterases"/>
    <property type="match status" value="1"/>
</dbReference>
<evidence type="ECO:0000256" key="4">
    <source>
        <dbReference type="ARBA" id="ARBA00022801"/>
    </source>
</evidence>
<evidence type="ECO:0000259" key="7">
    <source>
        <dbReference type="Pfam" id="PF02272"/>
    </source>
</evidence>
<evidence type="ECO:0000313" key="9">
    <source>
        <dbReference type="EMBL" id="OPX56209.1"/>
    </source>
</evidence>
<dbReference type="NCBIfam" id="TIGR00644">
    <property type="entry name" value="recJ"/>
    <property type="match status" value="1"/>
</dbReference>
<proteinExistence type="inferred from homology"/>
<evidence type="ECO:0000256" key="2">
    <source>
        <dbReference type="ARBA" id="ARBA00019841"/>
    </source>
</evidence>
<dbReference type="PANTHER" id="PTHR30255:SF2">
    <property type="entry name" value="SINGLE-STRANDED-DNA-SPECIFIC EXONUCLEASE RECJ"/>
    <property type="match status" value="1"/>
</dbReference>
<evidence type="ECO:0000259" key="8">
    <source>
        <dbReference type="Pfam" id="PF17768"/>
    </source>
</evidence>
<evidence type="ECO:0000256" key="5">
    <source>
        <dbReference type="ARBA" id="ARBA00022839"/>
    </source>
</evidence>
<evidence type="ECO:0000256" key="1">
    <source>
        <dbReference type="ARBA" id="ARBA00005915"/>
    </source>
</evidence>
<sequence length="587" mass="64627">MPEIKQRNLNPAVYEQALTLGLSPLVAKVLAGRISDSTIDLQTIVQPELRYLPHPERLKDAVKAAQRIAQAIIKGEVIGILTDYDVDGITSHVVFYRTLTEWFGVSPDKVQSLIGHRINDGYGVSAGLVARILSQPVLPDLIITADCGSSDEARIALLRQAGIEVIVTDHHALPESGVPESAFAVVNPTQADCDYPDATIAGCMVAWLVMSSTRNHLIQKHYLPVSSPKLSKLLSYVALGTVADCVSLGQSAVNRAVVRTGLTLINQFDQPCWRAFRRLLKKDNAVFTPDMLGFQLGPRINARGRLDDPYAALHFMLSAYDHQADHYLSLLDQDNEDRKAIEQEMATYAQGIATEQVLARRQGLAIVVPDGHAGVQGIVASRVTQKTGKPSVVLCPALNPDHLSGSARSVDQVHIRDVLQLVAQQHSEVLVKFGGHKGAAGLTILRSQQEIFAELFDWAVKQQLSETEHLNPTLWVDEHLAPEQINIETWQQLQQLQPYGREFDNPMFLGVFFVEQLRPVGADQSHLQLLLSCPNTGFSFKAIWFKALAAGAKVNFQEGANIKVAYQLSLNEYKGQSSVQLLVEWAE</sequence>
<feature type="domain" description="RecJ OB" evidence="8">
    <location>
        <begin position="476"/>
        <end position="584"/>
    </location>
</feature>
<dbReference type="GO" id="GO:0003676">
    <property type="term" value="F:nucleic acid binding"/>
    <property type="evidence" value="ECO:0007669"/>
    <property type="project" value="InterPro"/>
</dbReference>
<keyword evidence="10" id="KW-1185">Reference proteome</keyword>
<accession>A0A1T4M906</accession>
<protein>
    <recommendedName>
        <fullName evidence="2">Single-stranded-DNA-specific exonuclease RecJ</fullName>
    </recommendedName>
</protein>
<name>A0A1T4M906_9GAMM</name>
<gene>
    <name evidence="9" type="ORF">BTE48_04320</name>
</gene>
<evidence type="ECO:0000313" key="10">
    <source>
        <dbReference type="Proteomes" id="UP000191418"/>
    </source>
</evidence>
<dbReference type="InterPro" id="IPR038763">
    <property type="entry name" value="DHH_sf"/>
</dbReference>
<dbReference type="GO" id="GO:0006310">
    <property type="term" value="P:DNA recombination"/>
    <property type="evidence" value="ECO:0007669"/>
    <property type="project" value="InterPro"/>
</dbReference>
<dbReference type="GO" id="GO:0008409">
    <property type="term" value="F:5'-3' exonuclease activity"/>
    <property type="evidence" value="ECO:0007669"/>
    <property type="project" value="InterPro"/>
</dbReference>
<dbReference type="Proteomes" id="UP000191418">
    <property type="component" value="Unassembled WGS sequence"/>
</dbReference>